<dbReference type="Proteomes" id="UP000499080">
    <property type="component" value="Unassembled WGS sequence"/>
</dbReference>
<sequence>MRYILSSRILESKIFRRREKKMKGIEKCRESVRIRYVMSEVCVNGSGSHALHEICMRSLKGLFPVFLASPQYTAAVRERHRYEVGYTIDMVWNEKASFSFKRIVPFCGELCGR</sequence>
<organism evidence="1 2">
    <name type="scientific">Araneus ventricosus</name>
    <name type="common">Orbweaver spider</name>
    <name type="synonym">Epeira ventricosa</name>
    <dbReference type="NCBI Taxonomy" id="182803"/>
    <lineage>
        <taxon>Eukaryota</taxon>
        <taxon>Metazoa</taxon>
        <taxon>Ecdysozoa</taxon>
        <taxon>Arthropoda</taxon>
        <taxon>Chelicerata</taxon>
        <taxon>Arachnida</taxon>
        <taxon>Araneae</taxon>
        <taxon>Araneomorphae</taxon>
        <taxon>Entelegynae</taxon>
        <taxon>Araneoidea</taxon>
        <taxon>Araneidae</taxon>
        <taxon>Araneus</taxon>
    </lineage>
</organism>
<keyword evidence="2" id="KW-1185">Reference proteome</keyword>
<evidence type="ECO:0000313" key="2">
    <source>
        <dbReference type="Proteomes" id="UP000499080"/>
    </source>
</evidence>
<evidence type="ECO:0000313" key="1">
    <source>
        <dbReference type="EMBL" id="GBM45196.1"/>
    </source>
</evidence>
<gene>
    <name evidence="1" type="ORF">AVEN_168279_1</name>
</gene>
<proteinExistence type="predicted"/>
<comment type="caution">
    <text evidence="1">The sequence shown here is derived from an EMBL/GenBank/DDBJ whole genome shotgun (WGS) entry which is preliminary data.</text>
</comment>
<protein>
    <submittedName>
        <fullName evidence="1">Uncharacterized protein</fullName>
    </submittedName>
</protein>
<accession>A0A4Y2FXG9</accession>
<dbReference type="EMBL" id="BGPR01001091">
    <property type="protein sequence ID" value="GBM45196.1"/>
    <property type="molecule type" value="Genomic_DNA"/>
</dbReference>
<name>A0A4Y2FXG9_ARAVE</name>
<reference evidence="1 2" key="1">
    <citation type="journal article" date="2019" name="Sci. Rep.">
        <title>Orb-weaving spider Araneus ventricosus genome elucidates the spidroin gene catalogue.</title>
        <authorList>
            <person name="Kono N."/>
            <person name="Nakamura H."/>
            <person name="Ohtoshi R."/>
            <person name="Moran D.A.P."/>
            <person name="Shinohara A."/>
            <person name="Yoshida Y."/>
            <person name="Fujiwara M."/>
            <person name="Mori M."/>
            <person name="Tomita M."/>
            <person name="Arakawa K."/>
        </authorList>
    </citation>
    <scope>NUCLEOTIDE SEQUENCE [LARGE SCALE GENOMIC DNA]</scope>
</reference>
<dbReference type="AlphaFoldDB" id="A0A4Y2FXG9"/>